<feature type="region of interest" description="Disordered" evidence="1">
    <location>
        <begin position="223"/>
        <end position="309"/>
    </location>
</feature>
<dbReference type="RefSeq" id="WP_005822636.1">
    <property type="nucleotide sequence ID" value="NZ_ACQL01000055.1"/>
</dbReference>
<keyword evidence="2" id="KW-0732">Signal</keyword>
<dbReference type="EMBL" id="ACQL01000055">
    <property type="protein sequence ID" value="EER47873.1"/>
    <property type="molecule type" value="Genomic_DNA"/>
</dbReference>
<dbReference type="OrthoDB" id="8527419at2"/>
<sequence>MRYKVLFTLLFSVFSHTTFANWEKINDLDYTWGPFKIYNITLFTENGEYQPQTRPLMLSLKYDKPVDGRDFAISIARSWASLDIKVPEQNKVIERLRRLLPDLKSGDLLSYIALEDKGYFVVNDQIIPEEFDKAVNDSIVAVWLDPRVDLSKKITVKKINDEQVVHVAAYTVPEVSDENQVIEKTASGLFQSFALKQAQFSEKVLEHPAIGVPTKAIVENTQPAPAQDAAVQKSENAAENRTQVVEVPSQTVPTTPENTVETQPATQNTEAPKSETEKQPESTPKQDPENPEKEIRPIEDPMPKNKRSS</sequence>
<protein>
    <submittedName>
        <fullName evidence="3">Uncharacterized protein</fullName>
    </submittedName>
</protein>
<gene>
    <name evidence="3" type="ORF">AM305_05554</name>
</gene>
<comment type="caution">
    <text evidence="3">The sequence shown here is derived from an EMBL/GenBank/DDBJ whole genome shotgun (WGS) entry which is preliminary data.</text>
</comment>
<proteinExistence type="predicted"/>
<evidence type="ECO:0000313" key="3">
    <source>
        <dbReference type="EMBL" id="EER47873.1"/>
    </source>
</evidence>
<organism evidence="3 4">
    <name type="scientific">Actinobacillus minor NM305</name>
    <dbReference type="NCBI Taxonomy" id="637911"/>
    <lineage>
        <taxon>Bacteria</taxon>
        <taxon>Pseudomonadati</taxon>
        <taxon>Pseudomonadota</taxon>
        <taxon>Gammaproteobacteria</taxon>
        <taxon>Pasteurellales</taxon>
        <taxon>Pasteurellaceae</taxon>
        <taxon>Actinobacillus</taxon>
    </lineage>
</organism>
<feature type="signal peptide" evidence="2">
    <location>
        <begin position="1"/>
        <end position="20"/>
    </location>
</feature>
<evidence type="ECO:0000256" key="1">
    <source>
        <dbReference type="SAM" id="MobiDB-lite"/>
    </source>
</evidence>
<feature type="compositionally biased region" description="Low complexity" evidence="1">
    <location>
        <begin position="250"/>
        <end position="263"/>
    </location>
</feature>
<feature type="compositionally biased region" description="Polar residues" evidence="1">
    <location>
        <begin position="233"/>
        <end position="243"/>
    </location>
</feature>
<reference evidence="3 4" key="1">
    <citation type="journal article" date="2010" name="Vet. Microbiol.">
        <title>Production of haemolysins by strains of the Actinobacillus minor/porcitonsillarum complex.</title>
        <authorList>
            <person name="Arya G."/>
            <person name="Niven D.F."/>
        </authorList>
    </citation>
    <scope>NUCLEOTIDE SEQUENCE [LARGE SCALE GENOMIC DNA]</scope>
    <source>
        <strain evidence="3 4">NM305</strain>
    </source>
</reference>
<dbReference type="AlphaFoldDB" id="C5RZL8"/>
<evidence type="ECO:0000313" key="4">
    <source>
        <dbReference type="Proteomes" id="UP000005532"/>
    </source>
</evidence>
<evidence type="ECO:0000256" key="2">
    <source>
        <dbReference type="SAM" id="SignalP"/>
    </source>
</evidence>
<dbReference type="eggNOG" id="COG2268">
    <property type="taxonomic scope" value="Bacteria"/>
</dbReference>
<name>C5RZL8_9PAST</name>
<accession>C5RZL8</accession>
<feature type="compositionally biased region" description="Basic and acidic residues" evidence="1">
    <location>
        <begin position="272"/>
        <end position="303"/>
    </location>
</feature>
<feature type="chain" id="PRO_5002954522" evidence="2">
    <location>
        <begin position="21"/>
        <end position="309"/>
    </location>
</feature>
<dbReference type="Proteomes" id="UP000005532">
    <property type="component" value="Unassembled WGS sequence"/>
</dbReference>